<accession>A0A4R5C5P5</accession>
<comment type="caution">
    <text evidence="3">The sequence shown here is derived from an EMBL/GenBank/DDBJ whole genome shotgun (WGS) entry which is preliminary data.</text>
</comment>
<evidence type="ECO:0000256" key="1">
    <source>
        <dbReference type="SAM" id="MobiDB-lite"/>
    </source>
</evidence>
<evidence type="ECO:0008006" key="5">
    <source>
        <dbReference type="Google" id="ProtNLM"/>
    </source>
</evidence>
<feature type="compositionally biased region" description="Polar residues" evidence="1">
    <location>
        <begin position="31"/>
        <end position="43"/>
    </location>
</feature>
<dbReference type="AlphaFoldDB" id="A0A4R5C5P5"/>
<keyword evidence="4" id="KW-1185">Reference proteome</keyword>
<evidence type="ECO:0000256" key="2">
    <source>
        <dbReference type="SAM" id="Phobius"/>
    </source>
</evidence>
<evidence type="ECO:0000313" key="3">
    <source>
        <dbReference type="EMBL" id="TDD94978.1"/>
    </source>
</evidence>
<feature type="region of interest" description="Disordered" evidence="1">
    <location>
        <begin position="1"/>
        <end position="56"/>
    </location>
</feature>
<name>A0A4R5C5P5_9ACTN</name>
<dbReference type="RefSeq" id="WP_131889736.1">
    <property type="nucleotide sequence ID" value="NZ_SMKU01000015.1"/>
</dbReference>
<keyword evidence="2" id="KW-1133">Transmembrane helix</keyword>
<dbReference type="Proteomes" id="UP000294513">
    <property type="component" value="Unassembled WGS sequence"/>
</dbReference>
<dbReference type="EMBL" id="SMKU01000015">
    <property type="protein sequence ID" value="TDD94978.1"/>
    <property type="molecule type" value="Genomic_DNA"/>
</dbReference>
<dbReference type="OrthoDB" id="3479165at2"/>
<protein>
    <recommendedName>
        <fullName evidence="5">DUF3558 domain-containing protein</fullName>
    </recommendedName>
</protein>
<sequence>MSGSHDSGGHRADSGGYHADSGGYRTESGGYRTSTGGYRSASGNYRAGSGSHRVVRERRTGRRVAILLAVVGAGAVACALAAFAFLSGGTSGDRDSGQVVGSGSPDGSPTSKGELTLVPDACTLVDDALAGRLAPGAARNQADSYQGNDRQNQCVWGAYAGERKRQLTVELRALAGAAGQSATAAAQRAFASERADDESGKGLLAGQELTEKTRLGDVGDEGYVVYSVDTGQGSGEAIANVRSVNVLMTIHYSGSNKGDPLDSKAAANGVVEVAKAVLQRLTEA</sequence>
<gene>
    <name evidence="3" type="ORF">E1298_05915</name>
</gene>
<feature type="region of interest" description="Disordered" evidence="1">
    <location>
        <begin position="90"/>
        <end position="115"/>
    </location>
</feature>
<feature type="compositionally biased region" description="Polar residues" evidence="1">
    <location>
        <begin position="99"/>
        <end position="113"/>
    </location>
</feature>
<evidence type="ECO:0000313" key="4">
    <source>
        <dbReference type="Proteomes" id="UP000294513"/>
    </source>
</evidence>
<keyword evidence="2" id="KW-0472">Membrane</keyword>
<keyword evidence="2" id="KW-0812">Transmembrane</keyword>
<feature type="transmembrane region" description="Helical" evidence="2">
    <location>
        <begin position="64"/>
        <end position="86"/>
    </location>
</feature>
<organism evidence="3 4">
    <name type="scientific">Actinomadura rubrisoli</name>
    <dbReference type="NCBI Taxonomy" id="2530368"/>
    <lineage>
        <taxon>Bacteria</taxon>
        <taxon>Bacillati</taxon>
        <taxon>Actinomycetota</taxon>
        <taxon>Actinomycetes</taxon>
        <taxon>Streptosporangiales</taxon>
        <taxon>Thermomonosporaceae</taxon>
        <taxon>Actinomadura</taxon>
    </lineage>
</organism>
<reference evidence="3 4" key="1">
    <citation type="submission" date="2019-03" db="EMBL/GenBank/DDBJ databases">
        <title>Draft genome sequences of novel Actinobacteria.</title>
        <authorList>
            <person name="Sahin N."/>
            <person name="Ay H."/>
            <person name="Saygin H."/>
        </authorList>
    </citation>
    <scope>NUCLEOTIDE SEQUENCE [LARGE SCALE GENOMIC DNA]</scope>
    <source>
        <strain evidence="3 4">H3C3</strain>
    </source>
</reference>
<proteinExistence type="predicted"/>